<keyword evidence="5" id="KW-1185">Reference proteome</keyword>
<feature type="transmembrane region" description="Helical" evidence="2">
    <location>
        <begin position="301"/>
        <end position="322"/>
    </location>
</feature>
<feature type="signal peptide" evidence="3">
    <location>
        <begin position="1"/>
        <end position="21"/>
    </location>
</feature>
<accession>A0ABY7CWD0</accession>
<dbReference type="GeneID" id="77813663"/>
<name>A0ABY7CWD0_9BASI</name>
<dbReference type="EMBL" id="CP110429">
    <property type="protein sequence ID" value="WAQ88421.1"/>
    <property type="molecule type" value="Genomic_DNA"/>
</dbReference>
<evidence type="ECO:0000313" key="4">
    <source>
        <dbReference type="EMBL" id="WAQ88421.1"/>
    </source>
</evidence>
<dbReference type="RefSeq" id="XP_053023976.1">
    <property type="nucleotide sequence ID" value="XM_053172768.1"/>
</dbReference>
<protein>
    <submittedName>
        <fullName evidence="4">Uncharacterized protein</fullName>
    </submittedName>
</protein>
<reference evidence="4" key="1">
    <citation type="submission" date="2022-10" db="EMBL/GenBank/DDBJ databases">
        <title>Puccinia triticina Genome sequencing and assembly.</title>
        <authorList>
            <person name="Li C."/>
        </authorList>
    </citation>
    <scope>NUCLEOTIDE SEQUENCE</scope>
    <source>
        <strain evidence="4">Pt15</strain>
    </source>
</reference>
<organism evidence="4 5">
    <name type="scientific">Puccinia triticina</name>
    <dbReference type="NCBI Taxonomy" id="208348"/>
    <lineage>
        <taxon>Eukaryota</taxon>
        <taxon>Fungi</taxon>
        <taxon>Dikarya</taxon>
        <taxon>Basidiomycota</taxon>
        <taxon>Pucciniomycotina</taxon>
        <taxon>Pucciniomycetes</taxon>
        <taxon>Pucciniales</taxon>
        <taxon>Pucciniaceae</taxon>
        <taxon>Puccinia</taxon>
    </lineage>
</organism>
<evidence type="ECO:0000313" key="5">
    <source>
        <dbReference type="Proteomes" id="UP001164743"/>
    </source>
</evidence>
<keyword evidence="2" id="KW-0472">Membrane</keyword>
<feature type="transmembrane region" description="Helical" evidence="2">
    <location>
        <begin position="262"/>
        <end position="289"/>
    </location>
</feature>
<keyword evidence="2" id="KW-1133">Transmembrane helix</keyword>
<dbReference type="Proteomes" id="UP001164743">
    <property type="component" value="Chromosome 9A"/>
</dbReference>
<sequence length="379" mass="42071">MNINQLVFAVIFGCSFLVDHGIAPQGESGLPEAAELVGASSSVPHADAELPRSGVRKLQEIIPTTSQDCSITPTRDHSTGPRRVSPERRSRYESKVTEKHFLKSQKVQRAMVDILVNNPEWLSLSVLEKVEEVAPNIEDELTLREDEQSLESAKLIFKHDRELLSSKAQEQVAPAAWASGKMYYLTLQQIQASVAVEALVKHLPPLKKPLTQQIKNWLCMKPNARTIDDETLHPALLAVVTQRSSRLNDQARTLAAEKGVDISLAALLTSTITSPWLLTTWIGPVLGAWFLSKGASRYRTIYLVFGIAVPVCASLLVLVLWLEIALSSDRDPEDHLGGVWYPILYNSHFSSTRLRYEAWEQLDSVGLVLLPAACRLLGR</sequence>
<evidence type="ECO:0000256" key="1">
    <source>
        <dbReference type="SAM" id="MobiDB-lite"/>
    </source>
</evidence>
<feature type="region of interest" description="Disordered" evidence="1">
    <location>
        <begin position="66"/>
        <end position="92"/>
    </location>
</feature>
<feature type="chain" id="PRO_5046250999" evidence="3">
    <location>
        <begin position="22"/>
        <end position="379"/>
    </location>
</feature>
<proteinExistence type="predicted"/>
<keyword evidence="3" id="KW-0732">Signal</keyword>
<keyword evidence="2" id="KW-0812">Transmembrane</keyword>
<gene>
    <name evidence="4" type="ORF">PtA15_9A548</name>
</gene>
<evidence type="ECO:0000256" key="2">
    <source>
        <dbReference type="SAM" id="Phobius"/>
    </source>
</evidence>
<feature type="compositionally biased region" description="Basic and acidic residues" evidence="1">
    <location>
        <begin position="74"/>
        <end position="92"/>
    </location>
</feature>
<evidence type="ECO:0000256" key="3">
    <source>
        <dbReference type="SAM" id="SignalP"/>
    </source>
</evidence>